<dbReference type="HOGENOM" id="CLU_1784249_0_0_5"/>
<gene>
    <name evidence="1" type="ORF">HYPDE_32838</name>
</gene>
<evidence type="ECO:0000313" key="2">
    <source>
        <dbReference type="Proteomes" id="UP000005952"/>
    </source>
</evidence>
<dbReference type="Proteomes" id="UP000005952">
    <property type="component" value="Chromosome"/>
</dbReference>
<accession>N0BDN2</accession>
<dbReference type="AlphaFoldDB" id="N0BDN2"/>
<sequence>MWAARASLHQIEEKIMERKLLMSCFGSAIALCLSTFAAAAAPSHFGLAQQQHAAQNNLVIPARMMGMPMGHMSMGHMGHMGHIGHIGPMGPRHAFGHRFYGHGSLHHHRHSRFFFVGVPYYDYYDDYPGDCWWSPRYHRWICADY</sequence>
<dbReference type="KEGG" id="hdt:HYPDE_32838"/>
<name>N0BDN2_9HYPH</name>
<protein>
    <submittedName>
        <fullName evidence="1">Uncharacterized protein</fullName>
    </submittedName>
</protein>
<organism evidence="1 2">
    <name type="scientific">Hyphomicrobium denitrificans 1NES1</name>
    <dbReference type="NCBI Taxonomy" id="670307"/>
    <lineage>
        <taxon>Bacteria</taxon>
        <taxon>Pseudomonadati</taxon>
        <taxon>Pseudomonadota</taxon>
        <taxon>Alphaproteobacteria</taxon>
        <taxon>Hyphomicrobiales</taxon>
        <taxon>Hyphomicrobiaceae</taxon>
        <taxon>Hyphomicrobium</taxon>
    </lineage>
</organism>
<reference evidence="1 2" key="1">
    <citation type="journal article" date="2013" name="Genome Announc.">
        <title>Genome sequences for three denitrifying bacterial strains isolated from a uranium- and nitrate-contaminated subsurface environment.</title>
        <authorList>
            <person name="Venkatramanan R."/>
            <person name="Prakash O."/>
            <person name="Woyke T."/>
            <person name="Chain P."/>
            <person name="Goodwin L.A."/>
            <person name="Watson D."/>
            <person name="Brooks S."/>
            <person name="Kostka J.E."/>
            <person name="Green S.J."/>
        </authorList>
    </citation>
    <scope>NUCLEOTIDE SEQUENCE [LARGE SCALE GENOMIC DNA]</scope>
    <source>
        <strain evidence="1 2">1NES1</strain>
    </source>
</reference>
<proteinExistence type="predicted"/>
<evidence type="ECO:0000313" key="1">
    <source>
        <dbReference type="EMBL" id="AGK58240.1"/>
    </source>
</evidence>
<keyword evidence="2" id="KW-1185">Reference proteome</keyword>
<dbReference type="EMBL" id="CP005587">
    <property type="protein sequence ID" value="AGK58240.1"/>
    <property type="molecule type" value="Genomic_DNA"/>
</dbReference>